<evidence type="ECO:0000313" key="2">
    <source>
        <dbReference type="EMBL" id="MBW0516042.1"/>
    </source>
</evidence>
<reference evidence="2" key="1">
    <citation type="submission" date="2021-03" db="EMBL/GenBank/DDBJ databases">
        <title>Draft genome sequence of rust myrtle Austropuccinia psidii MF-1, a brazilian biotype.</title>
        <authorList>
            <person name="Quecine M.C."/>
            <person name="Pachon D.M.R."/>
            <person name="Bonatelli M.L."/>
            <person name="Correr F.H."/>
            <person name="Franceschini L.M."/>
            <person name="Leite T.F."/>
            <person name="Margarido G.R.A."/>
            <person name="Almeida C.A."/>
            <person name="Ferrarezi J.A."/>
            <person name="Labate C.A."/>
        </authorList>
    </citation>
    <scope>NUCLEOTIDE SEQUENCE</scope>
    <source>
        <strain evidence="2">MF-1</strain>
    </source>
</reference>
<name>A0A9Q3HTT2_9BASI</name>
<dbReference type="OrthoDB" id="3044497at2759"/>
<dbReference type="Pfam" id="PF00078">
    <property type="entry name" value="RVT_1"/>
    <property type="match status" value="1"/>
</dbReference>
<dbReference type="PANTHER" id="PTHR33481:SF1">
    <property type="entry name" value="ENDONUCLEASE_EXONUCLEASE_PHOSPHATASE DOMAIN-CONTAINING PROTEIN-RELATED"/>
    <property type="match status" value="1"/>
</dbReference>
<evidence type="ECO:0000313" key="3">
    <source>
        <dbReference type="Proteomes" id="UP000765509"/>
    </source>
</evidence>
<organism evidence="2 3">
    <name type="scientific">Austropuccinia psidii MF-1</name>
    <dbReference type="NCBI Taxonomy" id="1389203"/>
    <lineage>
        <taxon>Eukaryota</taxon>
        <taxon>Fungi</taxon>
        <taxon>Dikarya</taxon>
        <taxon>Basidiomycota</taxon>
        <taxon>Pucciniomycotina</taxon>
        <taxon>Pucciniomycetes</taxon>
        <taxon>Pucciniales</taxon>
        <taxon>Sphaerophragmiaceae</taxon>
        <taxon>Austropuccinia</taxon>
    </lineage>
</organism>
<dbReference type="SUPFAM" id="SSF56219">
    <property type="entry name" value="DNase I-like"/>
    <property type="match status" value="1"/>
</dbReference>
<dbReference type="InterPro" id="IPR043502">
    <property type="entry name" value="DNA/RNA_pol_sf"/>
</dbReference>
<dbReference type="Proteomes" id="UP000765509">
    <property type="component" value="Unassembled WGS sequence"/>
</dbReference>
<dbReference type="InterPro" id="IPR036691">
    <property type="entry name" value="Endo/exonu/phosph_ase_sf"/>
</dbReference>
<evidence type="ECO:0000259" key="1">
    <source>
        <dbReference type="PROSITE" id="PS50878"/>
    </source>
</evidence>
<gene>
    <name evidence="2" type="ORF">O181_055757</name>
</gene>
<dbReference type="PROSITE" id="PS50878">
    <property type="entry name" value="RT_POL"/>
    <property type="match status" value="1"/>
</dbReference>
<accession>A0A9Q3HTT2</accession>
<protein>
    <recommendedName>
        <fullName evidence="1">Reverse transcriptase domain-containing protein</fullName>
    </recommendedName>
</protein>
<dbReference type="SUPFAM" id="SSF56672">
    <property type="entry name" value="DNA/RNA polymerases"/>
    <property type="match status" value="1"/>
</dbReference>
<dbReference type="EMBL" id="AVOT02025013">
    <property type="protein sequence ID" value="MBW0516042.1"/>
    <property type="molecule type" value="Genomic_DNA"/>
</dbReference>
<keyword evidence="3" id="KW-1185">Reference proteome</keyword>
<dbReference type="PANTHER" id="PTHR33481">
    <property type="entry name" value="REVERSE TRANSCRIPTASE"/>
    <property type="match status" value="1"/>
</dbReference>
<proteinExistence type="predicted"/>
<dbReference type="CDD" id="cd01650">
    <property type="entry name" value="RT_nLTR_like"/>
    <property type="match status" value="1"/>
</dbReference>
<dbReference type="InterPro" id="IPR000477">
    <property type="entry name" value="RT_dom"/>
</dbReference>
<feature type="domain" description="Reverse transcriptase" evidence="1">
    <location>
        <begin position="379"/>
        <end position="626"/>
    </location>
</feature>
<dbReference type="AlphaFoldDB" id="A0A9Q3HTT2"/>
<comment type="caution">
    <text evidence="2">The sequence shown here is derived from an EMBL/GenBank/DDBJ whole genome shotgun (WGS) entry which is preliminary data.</text>
</comment>
<sequence>MSALNSELTHTALLLQELWVNPHNWLPPTHQNWHRITPETSPTVKDKKPQTCIYISKQIPAHHIVGYPQDNSLLAWLQSEATQQTPTLIMMDSNLHPPQIYSHSHPSKGTHQSMWQERLPPNLTKTHPYFPRSETRIPKKHLSIHLKNLDNALFLHSLQRNLTQDTTTTNSIETITQNISAAITKAYNDQGKWVTTNPARSKAWWDKEQLNDLVKLRNQARRRMLKHPTNESKEEYYCYQQLFKQKVWELKSSHWRKFLAEIGPEHAYQAYKFMKNRQEDTIIPLKNQEGNLISNIAEKASLLFHGTSTVETMANLDDIPQQQHPTLPPTFLPITEDEVVNTIASLPNKKAPGPDGIPNELIKLSNLILTQPLTDLYNLCLRQGHYPEKWKEAQTTIIKKTAKDDYTNPNAYRPIALLNTLGKLFEKIINTCLMYWAHQTNSIHPGHVGGRPGKSINDGFVMLTSWINHKWRMGKVVMGLFLNVKSAYPLVHGKRLTHLLRQKQCPPYLCHIVNSFLSDRKTSLKIDNYISQTFSILNGLPLGSPLSVTLYLIYNSNLLLPNPPSLNKNNISIAYIDDVTHLLAADNIQQIQHKAEEVMTRSKNWGLRYGAIFDDKKTNFMIFTRK</sequence>